<dbReference type="RefSeq" id="WP_344717056.1">
    <property type="nucleotide sequence ID" value="NZ_BAABBZ010000055.1"/>
</dbReference>
<name>A0A7W6GW24_9RHOB</name>
<comment type="caution">
    <text evidence="2">The sequence shown here is derived from an EMBL/GenBank/DDBJ whole genome shotgun (WGS) entry which is preliminary data.</text>
</comment>
<organism evidence="2 3">
    <name type="scientific">Sagittula marina</name>
    <dbReference type="NCBI Taxonomy" id="943940"/>
    <lineage>
        <taxon>Bacteria</taxon>
        <taxon>Pseudomonadati</taxon>
        <taxon>Pseudomonadota</taxon>
        <taxon>Alphaproteobacteria</taxon>
        <taxon>Rhodobacterales</taxon>
        <taxon>Roseobacteraceae</taxon>
        <taxon>Sagittula</taxon>
    </lineage>
</organism>
<evidence type="ECO:0000313" key="3">
    <source>
        <dbReference type="Proteomes" id="UP000541426"/>
    </source>
</evidence>
<reference evidence="2 3" key="1">
    <citation type="submission" date="2020-08" db="EMBL/GenBank/DDBJ databases">
        <title>Genomic Encyclopedia of Type Strains, Phase IV (KMG-IV): sequencing the most valuable type-strain genomes for metagenomic binning, comparative biology and taxonomic classification.</title>
        <authorList>
            <person name="Goeker M."/>
        </authorList>
    </citation>
    <scope>NUCLEOTIDE SEQUENCE [LARGE SCALE GENOMIC DNA]</scope>
    <source>
        <strain evidence="2 3">DSM 102235</strain>
    </source>
</reference>
<keyword evidence="3" id="KW-1185">Reference proteome</keyword>
<dbReference type="Proteomes" id="UP000541426">
    <property type="component" value="Unassembled WGS sequence"/>
</dbReference>
<dbReference type="EMBL" id="JACIEJ010000014">
    <property type="protein sequence ID" value="MBB3987994.1"/>
    <property type="molecule type" value="Genomic_DNA"/>
</dbReference>
<accession>A0A7W6GW24</accession>
<protein>
    <submittedName>
        <fullName evidence="2">Uncharacterized protein</fullName>
    </submittedName>
</protein>
<evidence type="ECO:0000256" key="1">
    <source>
        <dbReference type="SAM" id="MobiDB-lite"/>
    </source>
</evidence>
<evidence type="ECO:0000313" key="2">
    <source>
        <dbReference type="EMBL" id="MBB3987994.1"/>
    </source>
</evidence>
<sequence length="122" mass="12713">MTAVFRQRQPDGQQKGLIAQNPSFVEKTAFGCRTTTTSGVFGDPGRSLRVVENQGVALANPHNSPFDFVDEIQGLTNRPAVSGAPNKIAGGAGTPPDNKESLSTPTAYAPSATGASLTEDRP</sequence>
<proteinExistence type="predicted"/>
<feature type="region of interest" description="Disordered" evidence="1">
    <location>
        <begin position="77"/>
        <end position="122"/>
    </location>
</feature>
<dbReference type="AlphaFoldDB" id="A0A7W6GW24"/>
<gene>
    <name evidence="2" type="ORF">GGQ68_004348</name>
</gene>